<dbReference type="GeneID" id="68357473"/>
<dbReference type="OrthoDB" id="20872at2759"/>
<accession>A0A9P8MS76</accession>
<name>A0A9P8MS76_9HYPO</name>
<protein>
    <submittedName>
        <fullName evidence="1">Uncharacterized protein</fullName>
    </submittedName>
</protein>
<gene>
    <name evidence="1" type="ORF">HRG_08344</name>
</gene>
<dbReference type="RefSeq" id="XP_044717702.1">
    <property type="nucleotide sequence ID" value="XM_044866815.1"/>
</dbReference>
<proteinExistence type="predicted"/>
<dbReference type="Proteomes" id="UP000824596">
    <property type="component" value="Unassembled WGS sequence"/>
</dbReference>
<sequence length="312" mass="33727">MRKGTEGIRQSTRLLWPSPLLAVGLVTDQEFHAERRPPYDYGPDGGAGCQSRAMLVAVGHGVGSEGPVDFVPPDMCQDILIQKPYATILSVLKRKPTEALREAGSPFLLCFPRGVSENRLYGVFPRSDAADNQLRAQLSLGLPLIQSRPSKQVDGRGRLTSTASDGASADHDIYGAVVVFKKRRSLPPRFFAVCLAHVPRTDKNGAVAYEPGCKVIHGWTPRSFKARGHAAAGVRPHDLGQTDADADVLVTVQRRSVRAAGRQRAWYTVSSGLTQVVFDRRELAKQARLSSPNASAAPGTLAFMGKACSDDE</sequence>
<evidence type="ECO:0000313" key="1">
    <source>
        <dbReference type="EMBL" id="KAH0960189.1"/>
    </source>
</evidence>
<keyword evidence="2" id="KW-1185">Reference proteome</keyword>
<reference evidence="1" key="1">
    <citation type="submission" date="2021-09" db="EMBL/GenBank/DDBJ databases">
        <title>A high-quality genome of the endoparasitic fungus Hirsutella rhossiliensis with a comparison of Hirsutella genomes reveals transposable elements contributing to genome size variation.</title>
        <authorList>
            <person name="Lin R."/>
            <person name="Jiao Y."/>
            <person name="Sun X."/>
            <person name="Ling J."/>
            <person name="Xie B."/>
            <person name="Cheng X."/>
        </authorList>
    </citation>
    <scope>NUCLEOTIDE SEQUENCE</scope>
    <source>
        <strain evidence="1">HR02</strain>
    </source>
</reference>
<dbReference type="AlphaFoldDB" id="A0A9P8MS76"/>
<organism evidence="1 2">
    <name type="scientific">Hirsutella rhossiliensis</name>
    <dbReference type="NCBI Taxonomy" id="111463"/>
    <lineage>
        <taxon>Eukaryota</taxon>
        <taxon>Fungi</taxon>
        <taxon>Dikarya</taxon>
        <taxon>Ascomycota</taxon>
        <taxon>Pezizomycotina</taxon>
        <taxon>Sordariomycetes</taxon>
        <taxon>Hypocreomycetidae</taxon>
        <taxon>Hypocreales</taxon>
        <taxon>Ophiocordycipitaceae</taxon>
        <taxon>Hirsutella</taxon>
    </lineage>
</organism>
<dbReference type="EMBL" id="JAIZPD010000010">
    <property type="protein sequence ID" value="KAH0960189.1"/>
    <property type="molecule type" value="Genomic_DNA"/>
</dbReference>
<comment type="caution">
    <text evidence="1">The sequence shown here is derived from an EMBL/GenBank/DDBJ whole genome shotgun (WGS) entry which is preliminary data.</text>
</comment>
<evidence type="ECO:0000313" key="2">
    <source>
        <dbReference type="Proteomes" id="UP000824596"/>
    </source>
</evidence>